<dbReference type="PANTHER" id="PTHR33570">
    <property type="entry name" value="4-CARBOXYMUCONOLACTONE DECARBOXYLASE FAMILY PROTEIN"/>
    <property type="match status" value="1"/>
</dbReference>
<dbReference type="PANTHER" id="PTHR33570:SF2">
    <property type="entry name" value="CARBOXYMUCONOLACTONE DECARBOXYLASE-LIKE DOMAIN-CONTAINING PROTEIN"/>
    <property type="match status" value="1"/>
</dbReference>
<evidence type="ECO:0000313" key="3">
    <source>
        <dbReference type="Proteomes" id="UP000279259"/>
    </source>
</evidence>
<sequence length="138" mass="15457">MNSQQRDEAFQQLYDRGMGNRRKVMGDAYVDKALAGGVSEFSRPAQEYVTRNAWDGIWGREGLEFKHRSLVVISICAALGHTKELAGHVRGALNNGLTEIEIREAMLHIMGYCGFPVGLEAFRTCEPVIEAWKAERKA</sequence>
<evidence type="ECO:0000259" key="1">
    <source>
        <dbReference type="Pfam" id="PF02627"/>
    </source>
</evidence>
<dbReference type="InterPro" id="IPR003779">
    <property type="entry name" value="CMD-like"/>
</dbReference>
<dbReference type="Pfam" id="PF02627">
    <property type="entry name" value="CMD"/>
    <property type="match status" value="1"/>
</dbReference>
<reference evidence="2 3" key="1">
    <citation type="submission" date="2018-11" db="EMBL/GenBank/DDBJ databases">
        <title>Genome sequence of Saitozyma podzolica DSM 27192.</title>
        <authorList>
            <person name="Aliyu H."/>
            <person name="Gorte O."/>
            <person name="Ochsenreither K."/>
        </authorList>
    </citation>
    <scope>NUCLEOTIDE SEQUENCE [LARGE SCALE GENOMIC DNA]</scope>
    <source>
        <strain evidence="2 3">DSM 27192</strain>
    </source>
</reference>
<dbReference type="GO" id="GO:0051920">
    <property type="term" value="F:peroxiredoxin activity"/>
    <property type="evidence" value="ECO:0007669"/>
    <property type="project" value="InterPro"/>
</dbReference>
<dbReference type="Gene3D" id="1.20.1290.10">
    <property type="entry name" value="AhpD-like"/>
    <property type="match status" value="1"/>
</dbReference>
<feature type="domain" description="Carboxymuconolactone decarboxylase-like" evidence="1">
    <location>
        <begin position="45"/>
        <end position="123"/>
    </location>
</feature>
<accession>A0A427XZ32</accession>
<dbReference type="AlphaFoldDB" id="A0A427XZ32"/>
<comment type="caution">
    <text evidence="2">The sequence shown here is derived from an EMBL/GenBank/DDBJ whole genome shotgun (WGS) entry which is preliminary data.</text>
</comment>
<keyword evidence="3" id="KW-1185">Reference proteome</keyword>
<gene>
    <name evidence="2" type="ORF">EHS25_005318</name>
</gene>
<dbReference type="EMBL" id="RSCD01000022">
    <property type="protein sequence ID" value="RSH84073.1"/>
    <property type="molecule type" value="Genomic_DNA"/>
</dbReference>
<dbReference type="Proteomes" id="UP000279259">
    <property type="component" value="Unassembled WGS sequence"/>
</dbReference>
<dbReference type="OrthoDB" id="104509at2759"/>
<organism evidence="2 3">
    <name type="scientific">Saitozyma podzolica</name>
    <dbReference type="NCBI Taxonomy" id="1890683"/>
    <lineage>
        <taxon>Eukaryota</taxon>
        <taxon>Fungi</taxon>
        <taxon>Dikarya</taxon>
        <taxon>Basidiomycota</taxon>
        <taxon>Agaricomycotina</taxon>
        <taxon>Tremellomycetes</taxon>
        <taxon>Tremellales</taxon>
        <taxon>Trimorphomycetaceae</taxon>
        <taxon>Saitozyma</taxon>
    </lineage>
</organism>
<evidence type="ECO:0000313" key="2">
    <source>
        <dbReference type="EMBL" id="RSH84073.1"/>
    </source>
</evidence>
<protein>
    <recommendedName>
        <fullName evidence="1">Carboxymuconolactone decarboxylase-like domain-containing protein</fullName>
    </recommendedName>
</protein>
<proteinExistence type="predicted"/>
<name>A0A427XZ32_9TREE</name>
<dbReference type="SUPFAM" id="SSF69118">
    <property type="entry name" value="AhpD-like"/>
    <property type="match status" value="1"/>
</dbReference>
<dbReference type="STRING" id="1890683.A0A427XZ32"/>
<dbReference type="InterPro" id="IPR052512">
    <property type="entry name" value="4CMD/NDH-1_regulator"/>
</dbReference>
<dbReference type="InterPro" id="IPR029032">
    <property type="entry name" value="AhpD-like"/>
</dbReference>